<evidence type="ECO:0000313" key="1">
    <source>
        <dbReference type="EMBL" id="CAG8771551.1"/>
    </source>
</evidence>
<comment type="caution">
    <text evidence="1">The sequence shown here is derived from an EMBL/GenBank/DDBJ whole genome shotgun (WGS) entry which is preliminary data.</text>
</comment>
<dbReference type="Proteomes" id="UP000789920">
    <property type="component" value="Unassembled WGS sequence"/>
</dbReference>
<reference evidence="1" key="1">
    <citation type="submission" date="2021-06" db="EMBL/GenBank/DDBJ databases">
        <authorList>
            <person name="Kallberg Y."/>
            <person name="Tangrot J."/>
            <person name="Rosling A."/>
        </authorList>
    </citation>
    <scope>NUCLEOTIDE SEQUENCE</scope>
    <source>
        <strain evidence="1">MA461A</strain>
    </source>
</reference>
<feature type="non-terminal residue" evidence="1">
    <location>
        <position position="1"/>
    </location>
</feature>
<organism evidence="1 2">
    <name type="scientific">Racocetra persica</name>
    <dbReference type="NCBI Taxonomy" id="160502"/>
    <lineage>
        <taxon>Eukaryota</taxon>
        <taxon>Fungi</taxon>
        <taxon>Fungi incertae sedis</taxon>
        <taxon>Mucoromycota</taxon>
        <taxon>Glomeromycotina</taxon>
        <taxon>Glomeromycetes</taxon>
        <taxon>Diversisporales</taxon>
        <taxon>Gigasporaceae</taxon>
        <taxon>Racocetra</taxon>
    </lineage>
</organism>
<name>A0ACA9R0L2_9GLOM</name>
<evidence type="ECO:0000313" key="2">
    <source>
        <dbReference type="Proteomes" id="UP000789920"/>
    </source>
</evidence>
<accession>A0ACA9R0L2</accession>
<gene>
    <name evidence="1" type="ORF">RPERSI_LOCUS16466</name>
</gene>
<sequence>TCLTTLPETTTSLTTNSISKNIHITSSTLNHPYKPSLTSTFVTRTKPPKPPHSKTPKNDNPPPPRVSKTKDKPYIPAITGSLPLATPTATVSLENLPSAIFVQGSLDSTDASSPNFVGMKVKLTPALPWSRICNDSDIPALFANVLPKEITNAISKQNNVKISSDKIIVTQLFRSQNDDIGFVYMKVPKTQSNDIENVLGNTTSPFYKNNKSLFRNLIDPSSIALEDNSVADSQDENLNNSSNGSSNGIGAIIVIAVCGSTLLYAGLTALVVRAYRR</sequence>
<proteinExistence type="predicted"/>
<feature type="non-terminal residue" evidence="1">
    <location>
        <position position="277"/>
    </location>
</feature>
<dbReference type="EMBL" id="CAJVQC010040807">
    <property type="protein sequence ID" value="CAG8771551.1"/>
    <property type="molecule type" value="Genomic_DNA"/>
</dbReference>
<protein>
    <submittedName>
        <fullName evidence="1">7720_t:CDS:1</fullName>
    </submittedName>
</protein>
<keyword evidence="2" id="KW-1185">Reference proteome</keyword>